<feature type="region of interest" description="Disordered" evidence="1">
    <location>
        <begin position="163"/>
        <end position="185"/>
    </location>
</feature>
<evidence type="ECO:0000313" key="3">
    <source>
        <dbReference type="EMBL" id="KIM95106.1"/>
    </source>
</evidence>
<gene>
    <name evidence="3" type="ORF">OIDMADRAFT_34512</name>
</gene>
<keyword evidence="4" id="KW-1185">Reference proteome</keyword>
<dbReference type="GO" id="GO:0005762">
    <property type="term" value="C:mitochondrial large ribosomal subunit"/>
    <property type="evidence" value="ECO:0007669"/>
    <property type="project" value="InterPro"/>
</dbReference>
<feature type="domain" description="Ribosomal protein bL31m N-terminal" evidence="2">
    <location>
        <begin position="32"/>
        <end position="76"/>
    </location>
</feature>
<dbReference type="GO" id="GO:0003735">
    <property type="term" value="F:structural constituent of ribosome"/>
    <property type="evidence" value="ECO:0007669"/>
    <property type="project" value="InterPro"/>
</dbReference>
<dbReference type="AlphaFoldDB" id="A0A0C3GY36"/>
<dbReference type="PANTHER" id="PTHR28174:SF1">
    <property type="entry name" value="LARGE RIBOSOMAL SUBUNIT PROTEIN BL31M"/>
    <property type="match status" value="1"/>
</dbReference>
<dbReference type="PANTHER" id="PTHR28174">
    <property type="entry name" value="54S RIBOSOMAL PROTEIN L36, MITOCHONDRIAL"/>
    <property type="match status" value="1"/>
</dbReference>
<sequence length="185" mass="20758">MPSLPSSTLRRAQLPSTPHQFAQRRHASLLKRPHRPYMFTQLVTLSDGSTYTQRTTSPQPVYRSAKDTRNHFLWQPTLESLRNVEQDEAGRLRAFRNRFGRTFDLEGTTEDSLSVDAPKEDKSAVAASATNGGEATVRAPEEEEESLMDLISGGVYSKSYQEAKEVMKKNASDRGAKGKKGRKEK</sequence>
<dbReference type="InterPro" id="IPR048874">
    <property type="entry name" value="Ribosomal_bL31m_N"/>
</dbReference>
<dbReference type="GO" id="GO:0032543">
    <property type="term" value="P:mitochondrial translation"/>
    <property type="evidence" value="ECO:0007669"/>
    <property type="project" value="InterPro"/>
</dbReference>
<protein>
    <recommendedName>
        <fullName evidence="2">Ribosomal protein bL31m N-terminal domain-containing protein</fullName>
    </recommendedName>
</protein>
<evidence type="ECO:0000313" key="4">
    <source>
        <dbReference type="Proteomes" id="UP000054321"/>
    </source>
</evidence>
<dbReference type="Pfam" id="PF21492">
    <property type="entry name" value="bL31_N"/>
    <property type="match status" value="1"/>
</dbReference>
<feature type="compositionally biased region" description="Polar residues" evidence="1">
    <location>
        <begin position="1"/>
        <end position="20"/>
    </location>
</feature>
<reference evidence="4" key="2">
    <citation type="submission" date="2015-01" db="EMBL/GenBank/DDBJ databases">
        <title>Evolutionary Origins and Diversification of the Mycorrhizal Mutualists.</title>
        <authorList>
            <consortium name="DOE Joint Genome Institute"/>
            <consortium name="Mycorrhizal Genomics Consortium"/>
            <person name="Kohler A."/>
            <person name="Kuo A."/>
            <person name="Nagy L.G."/>
            <person name="Floudas D."/>
            <person name="Copeland A."/>
            <person name="Barry K.W."/>
            <person name="Cichocki N."/>
            <person name="Veneault-Fourrey C."/>
            <person name="LaButti K."/>
            <person name="Lindquist E.A."/>
            <person name="Lipzen A."/>
            <person name="Lundell T."/>
            <person name="Morin E."/>
            <person name="Murat C."/>
            <person name="Riley R."/>
            <person name="Ohm R."/>
            <person name="Sun H."/>
            <person name="Tunlid A."/>
            <person name="Henrissat B."/>
            <person name="Grigoriev I.V."/>
            <person name="Hibbett D.S."/>
            <person name="Martin F."/>
        </authorList>
    </citation>
    <scope>NUCLEOTIDE SEQUENCE [LARGE SCALE GENOMIC DNA]</scope>
    <source>
        <strain evidence="4">Zn</strain>
    </source>
</reference>
<organism evidence="3 4">
    <name type="scientific">Oidiodendron maius (strain Zn)</name>
    <dbReference type="NCBI Taxonomy" id="913774"/>
    <lineage>
        <taxon>Eukaryota</taxon>
        <taxon>Fungi</taxon>
        <taxon>Dikarya</taxon>
        <taxon>Ascomycota</taxon>
        <taxon>Pezizomycotina</taxon>
        <taxon>Leotiomycetes</taxon>
        <taxon>Leotiomycetes incertae sedis</taxon>
        <taxon>Myxotrichaceae</taxon>
        <taxon>Oidiodendron</taxon>
    </lineage>
</organism>
<dbReference type="EMBL" id="KN832888">
    <property type="protein sequence ID" value="KIM95106.1"/>
    <property type="molecule type" value="Genomic_DNA"/>
</dbReference>
<feature type="compositionally biased region" description="Basic and acidic residues" evidence="1">
    <location>
        <begin position="163"/>
        <end position="176"/>
    </location>
</feature>
<dbReference type="STRING" id="913774.A0A0C3GY36"/>
<proteinExistence type="predicted"/>
<feature type="region of interest" description="Disordered" evidence="1">
    <location>
        <begin position="1"/>
        <end position="22"/>
    </location>
</feature>
<dbReference type="InParanoid" id="A0A0C3GY36"/>
<dbReference type="HOGENOM" id="CLU_109501_1_0_1"/>
<evidence type="ECO:0000259" key="2">
    <source>
        <dbReference type="Pfam" id="PF21492"/>
    </source>
</evidence>
<dbReference type="Gene3D" id="6.20.130.10">
    <property type="match status" value="1"/>
</dbReference>
<name>A0A0C3GY36_OIDMZ</name>
<accession>A0A0C3GY36</accession>
<dbReference type="OrthoDB" id="5587740at2759"/>
<dbReference type="InterPro" id="IPR034600">
    <property type="entry name" value="Ribosomal_bL31m"/>
</dbReference>
<reference evidence="3 4" key="1">
    <citation type="submission" date="2014-04" db="EMBL/GenBank/DDBJ databases">
        <authorList>
            <consortium name="DOE Joint Genome Institute"/>
            <person name="Kuo A."/>
            <person name="Martino E."/>
            <person name="Perotto S."/>
            <person name="Kohler A."/>
            <person name="Nagy L.G."/>
            <person name="Floudas D."/>
            <person name="Copeland A."/>
            <person name="Barry K.W."/>
            <person name="Cichocki N."/>
            <person name="Veneault-Fourrey C."/>
            <person name="LaButti K."/>
            <person name="Lindquist E.A."/>
            <person name="Lipzen A."/>
            <person name="Lundell T."/>
            <person name="Morin E."/>
            <person name="Murat C."/>
            <person name="Sun H."/>
            <person name="Tunlid A."/>
            <person name="Henrissat B."/>
            <person name="Grigoriev I.V."/>
            <person name="Hibbett D.S."/>
            <person name="Martin F."/>
            <person name="Nordberg H.P."/>
            <person name="Cantor M.N."/>
            <person name="Hua S.X."/>
        </authorList>
    </citation>
    <scope>NUCLEOTIDE SEQUENCE [LARGE SCALE GENOMIC DNA]</scope>
    <source>
        <strain evidence="3 4">Zn</strain>
    </source>
</reference>
<evidence type="ECO:0000256" key="1">
    <source>
        <dbReference type="SAM" id="MobiDB-lite"/>
    </source>
</evidence>
<dbReference type="FunCoup" id="A0A0C3GY36">
    <property type="interactions" value="150"/>
</dbReference>
<dbReference type="Proteomes" id="UP000054321">
    <property type="component" value="Unassembled WGS sequence"/>
</dbReference>
<feature type="region of interest" description="Disordered" evidence="1">
    <location>
        <begin position="110"/>
        <end position="144"/>
    </location>
</feature>